<sequence>MQSSLVKLATLIISLTSVNSLVMQDVSWANGITTDGAAAAVSHGDLQFINRETHTNINTNESPNLNRREPWTQGVRGFGGGGITQTDNEFAVAVGGGSAPVANLNALNFQVQ</sequence>
<keyword evidence="3" id="KW-1185">Reference proteome</keyword>
<evidence type="ECO:0000313" key="3">
    <source>
        <dbReference type="Proteomes" id="UP000070444"/>
    </source>
</evidence>
<accession>A0A137P8R1</accession>
<reference evidence="2 3" key="1">
    <citation type="journal article" date="2015" name="Genome Biol. Evol.">
        <title>Phylogenomic analyses indicate that early fungi evolved digesting cell walls of algal ancestors of land plants.</title>
        <authorList>
            <person name="Chang Y."/>
            <person name="Wang S."/>
            <person name="Sekimoto S."/>
            <person name="Aerts A.L."/>
            <person name="Choi C."/>
            <person name="Clum A."/>
            <person name="LaButti K.M."/>
            <person name="Lindquist E.A."/>
            <person name="Yee Ngan C."/>
            <person name="Ohm R.A."/>
            <person name="Salamov A.A."/>
            <person name="Grigoriev I.V."/>
            <person name="Spatafora J.W."/>
            <person name="Berbee M.L."/>
        </authorList>
    </citation>
    <scope>NUCLEOTIDE SEQUENCE [LARGE SCALE GENOMIC DNA]</scope>
    <source>
        <strain evidence="2 3">NRRL 28638</strain>
    </source>
</reference>
<organism evidence="2 3">
    <name type="scientific">Conidiobolus coronatus (strain ATCC 28846 / CBS 209.66 / NRRL 28638)</name>
    <name type="common">Delacroixia coronata</name>
    <dbReference type="NCBI Taxonomy" id="796925"/>
    <lineage>
        <taxon>Eukaryota</taxon>
        <taxon>Fungi</taxon>
        <taxon>Fungi incertae sedis</taxon>
        <taxon>Zoopagomycota</taxon>
        <taxon>Entomophthoromycotina</taxon>
        <taxon>Entomophthoromycetes</taxon>
        <taxon>Entomophthorales</taxon>
        <taxon>Ancylistaceae</taxon>
        <taxon>Conidiobolus</taxon>
    </lineage>
</organism>
<dbReference type="Proteomes" id="UP000070444">
    <property type="component" value="Unassembled WGS sequence"/>
</dbReference>
<evidence type="ECO:0000256" key="1">
    <source>
        <dbReference type="SAM" id="SignalP"/>
    </source>
</evidence>
<feature type="chain" id="PRO_5007294558" evidence="1">
    <location>
        <begin position="21"/>
        <end position="112"/>
    </location>
</feature>
<protein>
    <submittedName>
        <fullName evidence="2">Uncharacterized protein</fullName>
    </submittedName>
</protein>
<dbReference type="EMBL" id="KQ964476">
    <property type="protein sequence ID" value="KXN71396.1"/>
    <property type="molecule type" value="Genomic_DNA"/>
</dbReference>
<evidence type="ECO:0000313" key="2">
    <source>
        <dbReference type="EMBL" id="KXN71396.1"/>
    </source>
</evidence>
<gene>
    <name evidence="2" type="ORF">CONCODRAFT_5932</name>
</gene>
<dbReference type="AlphaFoldDB" id="A0A137P8R1"/>
<feature type="signal peptide" evidence="1">
    <location>
        <begin position="1"/>
        <end position="20"/>
    </location>
</feature>
<name>A0A137P8R1_CONC2</name>
<keyword evidence="1" id="KW-0732">Signal</keyword>
<proteinExistence type="predicted"/>